<keyword evidence="3" id="KW-1185">Reference proteome</keyword>
<feature type="compositionally biased region" description="Basic and acidic residues" evidence="1">
    <location>
        <begin position="73"/>
        <end position="92"/>
    </location>
</feature>
<reference evidence="2" key="1">
    <citation type="submission" date="2022-11" db="EMBL/GenBank/DDBJ databases">
        <title>Centuries of genome instability and evolution in soft-shell clam transmissible cancer (bioRxiv).</title>
        <authorList>
            <person name="Hart S.F.M."/>
            <person name="Yonemitsu M.A."/>
            <person name="Giersch R.M."/>
            <person name="Beal B.F."/>
            <person name="Arriagada G."/>
            <person name="Davis B.W."/>
            <person name="Ostrander E.A."/>
            <person name="Goff S.P."/>
            <person name="Metzger M.J."/>
        </authorList>
    </citation>
    <scope>NUCLEOTIDE SEQUENCE</scope>
    <source>
        <strain evidence="2">MELC-2E11</strain>
        <tissue evidence="2">Siphon/mantle</tissue>
    </source>
</reference>
<feature type="region of interest" description="Disordered" evidence="1">
    <location>
        <begin position="61"/>
        <end position="92"/>
    </location>
</feature>
<evidence type="ECO:0000313" key="2">
    <source>
        <dbReference type="EMBL" id="WAR06418.1"/>
    </source>
</evidence>
<accession>A0ABY7E8W0</accession>
<evidence type="ECO:0000313" key="3">
    <source>
        <dbReference type="Proteomes" id="UP001164746"/>
    </source>
</evidence>
<protein>
    <submittedName>
        <fullName evidence="2">Uncharacterized protein</fullName>
    </submittedName>
</protein>
<gene>
    <name evidence="2" type="ORF">MAR_021787</name>
</gene>
<organism evidence="2 3">
    <name type="scientific">Mya arenaria</name>
    <name type="common">Soft-shell clam</name>
    <dbReference type="NCBI Taxonomy" id="6604"/>
    <lineage>
        <taxon>Eukaryota</taxon>
        <taxon>Metazoa</taxon>
        <taxon>Spiralia</taxon>
        <taxon>Lophotrochozoa</taxon>
        <taxon>Mollusca</taxon>
        <taxon>Bivalvia</taxon>
        <taxon>Autobranchia</taxon>
        <taxon>Heteroconchia</taxon>
        <taxon>Euheterodonta</taxon>
        <taxon>Imparidentia</taxon>
        <taxon>Neoheterodontei</taxon>
        <taxon>Myida</taxon>
        <taxon>Myoidea</taxon>
        <taxon>Myidae</taxon>
        <taxon>Mya</taxon>
    </lineage>
</organism>
<proteinExistence type="predicted"/>
<evidence type="ECO:0000256" key="1">
    <source>
        <dbReference type="SAM" id="MobiDB-lite"/>
    </source>
</evidence>
<name>A0ABY7E8W0_MYAAR</name>
<dbReference type="Proteomes" id="UP001164746">
    <property type="component" value="Chromosome 5"/>
</dbReference>
<dbReference type="EMBL" id="CP111016">
    <property type="protein sequence ID" value="WAR06418.1"/>
    <property type="molecule type" value="Genomic_DNA"/>
</dbReference>
<sequence length="156" mass="17851">MKTMNFQMLLKTQCIFLLGTFQSAKKNEMKTAATEDLYAQPKKAKTSKLINSDIYAEVKKDKKKGISKTNPKKQYDNKAFEDQTYENHDIQETKKNVNKDGLIYADLEFAKPPKGQKKLIIHGLDDMTLYADVDLTKRAEPLPDSDDDTPSKKKEN</sequence>